<dbReference type="RefSeq" id="WP_168679557.1">
    <property type="nucleotide sequence ID" value="NZ_JAAXOY010000407.1"/>
</dbReference>
<feature type="domain" description="Activator of Hsp90 ATPase homologue 1/2-like C-terminal" evidence="2">
    <location>
        <begin position="20"/>
        <end position="161"/>
    </location>
</feature>
<name>A0ABX1K212_9CELL</name>
<keyword evidence="4" id="KW-1185">Reference proteome</keyword>
<dbReference type="EMBL" id="JAAXOY010000407">
    <property type="protein sequence ID" value="NKY40603.1"/>
    <property type="molecule type" value="Genomic_DNA"/>
</dbReference>
<reference evidence="3 4" key="1">
    <citation type="submission" date="2020-04" db="EMBL/GenBank/DDBJ databases">
        <title>MicrobeNet Type strains.</title>
        <authorList>
            <person name="Nicholson A.C."/>
        </authorList>
    </citation>
    <scope>NUCLEOTIDE SEQUENCE [LARGE SCALE GENOMIC DNA]</scope>
    <source>
        <strain evidence="3 4">ATCC BAA-787</strain>
    </source>
</reference>
<comment type="similarity">
    <text evidence="1">Belongs to the AHA1 family.</text>
</comment>
<sequence length="168" mass="18089">MPETQQTYDVVATRRLPVVPHAAWRVWTEPGVVRQWWCPGPFTCPVAVLDVREGGTSLLGMRAPAEMGGATTYTSWTYTLVDEPHELRYDLRFVDADGHHLGPAASGLAGVPDPVPHLVTFEPTDDGTRLTVIERGYTTEASRNLSAAGLDACLDKVEALAGAMATSG</sequence>
<dbReference type="Pfam" id="PF08327">
    <property type="entry name" value="AHSA1"/>
    <property type="match status" value="1"/>
</dbReference>
<dbReference type="Proteomes" id="UP000777774">
    <property type="component" value="Unassembled WGS sequence"/>
</dbReference>
<dbReference type="CDD" id="cd07814">
    <property type="entry name" value="SRPBCC_CalC_Aha1-like"/>
    <property type="match status" value="1"/>
</dbReference>
<gene>
    <name evidence="3" type="ORF">HGA02_14055</name>
</gene>
<organism evidence="3 4">
    <name type="scientific">Cellulomonas septica</name>
    <dbReference type="NCBI Taxonomy" id="285080"/>
    <lineage>
        <taxon>Bacteria</taxon>
        <taxon>Bacillati</taxon>
        <taxon>Actinomycetota</taxon>
        <taxon>Actinomycetes</taxon>
        <taxon>Micrococcales</taxon>
        <taxon>Cellulomonadaceae</taxon>
        <taxon>Cellulomonas</taxon>
    </lineage>
</organism>
<evidence type="ECO:0000259" key="2">
    <source>
        <dbReference type="Pfam" id="PF08327"/>
    </source>
</evidence>
<protein>
    <submittedName>
        <fullName evidence="3">SRPBCC domain-containing protein</fullName>
    </submittedName>
</protein>
<evidence type="ECO:0000313" key="4">
    <source>
        <dbReference type="Proteomes" id="UP000777774"/>
    </source>
</evidence>
<evidence type="ECO:0000313" key="3">
    <source>
        <dbReference type="EMBL" id="NKY40603.1"/>
    </source>
</evidence>
<dbReference type="InterPro" id="IPR013538">
    <property type="entry name" value="ASHA1/2-like_C"/>
</dbReference>
<dbReference type="SUPFAM" id="SSF55961">
    <property type="entry name" value="Bet v1-like"/>
    <property type="match status" value="1"/>
</dbReference>
<accession>A0ABX1K212</accession>
<evidence type="ECO:0000256" key="1">
    <source>
        <dbReference type="ARBA" id="ARBA00006817"/>
    </source>
</evidence>
<dbReference type="InterPro" id="IPR023393">
    <property type="entry name" value="START-like_dom_sf"/>
</dbReference>
<proteinExistence type="inferred from homology"/>
<dbReference type="Gene3D" id="3.30.530.20">
    <property type="match status" value="1"/>
</dbReference>
<comment type="caution">
    <text evidence="3">The sequence shown here is derived from an EMBL/GenBank/DDBJ whole genome shotgun (WGS) entry which is preliminary data.</text>
</comment>